<dbReference type="PANTHER" id="PTHR28027:SF1">
    <property type="entry name" value="CAMP INDEPENDENT REGULATORY PROTEIN (AFU_ORTHOLOGUE AFUA_3G09640)"/>
    <property type="match status" value="1"/>
</dbReference>
<feature type="region of interest" description="Disordered" evidence="1">
    <location>
        <begin position="257"/>
        <end position="288"/>
    </location>
</feature>
<reference evidence="2" key="1">
    <citation type="submission" date="2023-03" db="EMBL/GenBank/DDBJ databases">
        <title>Massive genome expansion in bonnet fungi (Mycena s.s.) driven by repeated elements and novel gene families across ecological guilds.</title>
        <authorList>
            <consortium name="Lawrence Berkeley National Laboratory"/>
            <person name="Harder C.B."/>
            <person name="Miyauchi S."/>
            <person name="Viragh M."/>
            <person name="Kuo A."/>
            <person name="Thoen E."/>
            <person name="Andreopoulos B."/>
            <person name="Lu D."/>
            <person name="Skrede I."/>
            <person name="Drula E."/>
            <person name="Henrissat B."/>
            <person name="Morin E."/>
            <person name="Kohler A."/>
            <person name="Barry K."/>
            <person name="LaButti K."/>
            <person name="Morin E."/>
            <person name="Salamov A."/>
            <person name="Lipzen A."/>
            <person name="Mereny Z."/>
            <person name="Hegedus B."/>
            <person name="Baldrian P."/>
            <person name="Stursova M."/>
            <person name="Weitz H."/>
            <person name="Taylor A."/>
            <person name="Grigoriev I.V."/>
            <person name="Nagy L.G."/>
            <person name="Martin F."/>
            <person name="Kauserud H."/>
        </authorList>
    </citation>
    <scope>NUCLEOTIDE SEQUENCE</scope>
    <source>
        <strain evidence="2">CBHHK188m</strain>
    </source>
</reference>
<dbReference type="PANTHER" id="PTHR28027">
    <property type="entry name" value="TRANSCRIPTIONAL REGULATOR MIT1"/>
    <property type="match status" value="1"/>
</dbReference>
<proteinExistence type="predicted"/>
<dbReference type="Pfam" id="PF09729">
    <property type="entry name" value="Gti1_Pac2"/>
    <property type="match status" value="1"/>
</dbReference>
<evidence type="ECO:0000256" key="1">
    <source>
        <dbReference type="SAM" id="MobiDB-lite"/>
    </source>
</evidence>
<sequence>MQPVQSHNSRCSSFSSVLEGILQPADVPQQHWQLSVQQPTCTNLRIRSVEDAHRIFYAVRKGVLRMVTRRLDADERNALKTGYVYVWEERSPNSEITEPGLGIERFTEGRRWCPSRVRDEFLFYCEKSWSSPSLVRRFSYALHSASSREPPGLEQLVKQTYSAWVDTGKGKRKWHLTAYFTQSTVDGLGTVDNIPNVRKLDVPAGMFTSTRVGKRKNIDSDGPAVARVYAPFPSPLHPAKSGPSTSIVARAPSPSVAMYEPYSRPQSQAPSPATYYSSAEPQPYSPLPSTSRLISYNYSEADSFSVSLQDYTRADHDEYPRSNPGAVEHPPAPTSTQPYRDPLEQ</sequence>
<organism evidence="2 3">
    <name type="scientific">Mycena maculata</name>
    <dbReference type="NCBI Taxonomy" id="230809"/>
    <lineage>
        <taxon>Eukaryota</taxon>
        <taxon>Fungi</taxon>
        <taxon>Dikarya</taxon>
        <taxon>Basidiomycota</taxon>
        <taxon>Agaricomycotina</taxon>
        <taxon>Agaricomycetes</taxon>
        <taxon>Agaricomycetidae</taxon>
        <taxon>Agaricales</taxon>
        <taxon>Marasmiineae</taxon>
        <taxon>Mycenaceae</taxon>
        <taxon>Mycena</taxon>
    </lineage>
</organism>
<name>A0AAD7J651_9AGAR</name>
<dbReference type="GO" id="GO:0003677">
    <property type="term" value="F:DNA binding"/>
    <property type="evidence" value="ECO:0007669"/>
    <property type="project" value="TreeGrafter"/>
</dbReference>
<evidence type="ECO:0008006" key="4">
    <source>
        <dbReference type="Google" id="ProtNLM"/>
    </source>
</evidence>
<feature type="region of interest" description="Disordered" evidence="1">
    <location>
        <begin position="308"/>
        <end position="345"/>
    </location>
</feature>
<dbReference type="Proteomes" id="UP001215280">
    <property type="component" value="Unassembled WGS sequence"/>
</dbReference>
<dbReference type="EMBL" id="JARJLG010000057">
    <property type="protein sequence ID" value="KAJ7757763.1"/>
    <property type="molecule type" value="Genomic_DNA"/>
</dbReference>
<dbReference type="InterPro" id="IPR018608">
    <property type="entry name" value="Gti1/Pac2"/>
</dbReference>
<gene>
    <name evidence="2" type="ORF">DFH07DRAFT_742037</name>
</gene>
<feature type="compositionally biased region" description="Polar residues" evidence="1">
    <location>
        <begin position="264"/>
        <end position="280"/>
    </location>
</feature>
<comment type="caution">
    <text evidence="2">The sequence shown here is derived from an EMBL/GenBank/DDBJ whole genome shotgun (WGS) entry which is preliminary data.</text>
</comment>
<evidence type="ECO:0000313" key="3">
    <source>
        <dbReference type="Proteomes" id="UP001215280"/>
    </source>
</evidence>
<evidence type="ECO:0000313" key="2">
    <source>
        <dbReference type="EMBL" id="KAJ7757763.1"/>
    </source>
</evidence>
<dbReference type="AlphaFoldDB" id="A0AAD7J651"/>
<protein>
    <recommendedName>
        <fullName evidence="4">cAMP-independent regulatory protein pac2</fullName>
    </recommendedName>
</protein>
<keyword evidence="3" id="KW-1185">Reference proteome</keyword>
<accession>A0AAD7J651</accession>